<keyword evidence="12" id="KW-1185">Reference proteome</keyword>
<keyword evidence="5" id="KW-0963">Cytoplasm</keyword>
<gene>
    <name evidence="11" type="primary">pcp</name>
    <name evidence="11" type="ORF">ACFFPI_03745</name>
</gene>
<dbReference type="InterPro" id="IPR000816">
    <property type="entry name" value="Peptidase_C15"/>
</dbReference>
<comment type="catalytic activity">
    <reaction evidence="1 9">
        <text>Release of an N-terminal pyroglutamyl group from a polypeptide, the second amino acid generally not being Pro.</text>
        <dbReference type="EC" id="3.4.19.3"/>
    </reaction>
</comment>
<dbReference type="GO" id="GO:0016920">
    <property type="term" value="F:pyroglutamyl-peptidase activity"/>
    <property type="evidence" value="ECO:0007669"/>
    <property type="project" value="UniProtKB-EC"/>
</dbReference>
<dbReference type="InterPro" id="IPR033693">
    <property type="entry name" value="PGPEP1_Glu_AS"/>
</dbReference>
<reference evidence="11 12" key="1">
    <citation type="submission" date="2024-09" db="EMBL/GenBank/DDBJ databases">
        <authorList>
            <person name="Sun Q."/>
            <person name="Mori K."/>
        </authorList>
    </citation>
    <scope>NUCLEOTIDE SEQUENCE [LARGE SCALE GENOMIC DNA]</scope>
    <source>
        <strain evidence="11 12">JCM 13519</strain>
    </source>
</reference>
<evidence type="ECO:0000256" key="2">
    <source>
        <dbReference type="ARBA" id="ARBA00002280"/>
    </source>
</evidence>
<dbReference type="EC" id="3.4.19.3" evidence="9"/>
<accession>A0ABV5UL57</accession>
<dbReference type="CDD" id="cd00501">
    <property type="entry name" value="Peptidase_C15"/>
    <property type="match status" value="1"/>
</dbReference>
<keyword evidence="8" id="KW-0788">Thiol protease</keyword>
<feature type="active site" evidence="9">
    <location>
        <position position="79"/>
    </location>
</feature>
<evidence type="ECO:0000256" key="9">
    <source>
        <dbReference type="PROSITE-ProRule" id="PRU10076"/>
    </source>
</evidence>
<evidence type="ECO:0000313" key="11">
    <source>
        <dbReference type="EMBL" id="MFB9713266.1"/>
    </source>
</evidence>
<evidence type="ECO:0000256" key="4">
    <source>
        <dbReference type="ARBA" id="ARBA00006641"/>
    </source>
</evidence>
<dbReference type="Gene3D" id="3.40.630.20">
    <property type="entry name" value="Peptidase C15, pyroglutamyl peptidase I-like"/>
    <property type="match status" value="1"/>
</dbReference>
<dbReference type="PANTHER" id="PTHR23402:SF1">
    <property type="entry name" value="PYROGLUTAMYL-PEPTIDASE I"/>
    <property type="match status" value="1"/>
</dbReference>
<dbReference type="PROSITE" id="PS01333">
    <property type="entry name" value="PYRASE_GLU"/>
    <property type="match status" value="1"/>
</dbReference>
<sequence>MILVTGFEPFGGDPSNPSWTSALLAQEILRAEGREVEAVELPCVFGESAAVLREALVQLRPELVICLGLAGGRDRLSLERVAINVDDARIPDNAGNRPIDEPVVPAGPAAYFSTLPVKSALRALQIAGIRAEVSQTAGTYVCNHVFYSLMHELSKEAVAARTRGGFIHVPYDEARLPQGSTTPAMAVRDMGEGIAVVVRTSLETAGDAKLPAGALH</sequence>
<evidence type="ECO:0000256" key="3">
    <source>
        <dbReference type="ARBA" id="ARBA00004496"/>
    </source>
</evidence>
<keyword evidence="6" id="KW-0645">Protease</keyword>
<comment type="similarity">
    <text evidence="4">Belongs to the peptidase C15 family.</text>
</comment>
<dbReference type="EMBL" id="JBHMBH010000008">
    <property type="protein sequence ID" value="MFB9713266.1"/>
    <property type="molecule type" value="Genomic_DNA"/>
</dbReference>
<dbReference type="RefSeq" id="WP_345047327.1">
    <property type="nucleotide sequence ID" value="NZ_BAABED010000001.1"/>
</dbReference>
<dbReference type="PANTHER" id="PTHR23402">
    <property type="entry name" value="PROTEASE FAMILY C15 PYROGLUTAMYL-PEPTIDASE I-RELATED"/>
    <property type="match status" value="1"/>
</dbReference>
<organism evidence="11 12">
    <name type="scientific">Arthrobacter methylotrophus</name>
    <dbReference type="NCBI Taxonomy" id="121291"/>
    <lineage>
        <taxon>Bacteria</taxon>
        <taxon>Bacillati</taxon>
        <taxon>Actinomycetota</taxon>
        <taxon>Actinomycetes</taxon>
        <taxon>Micrococcales</taxon>
        <taxon>Micrococcaceae</taxon>
        <taxon>Arthrobacter</taxon>
    </lineage>
</organism>
<feature type="active site" evidence="10">
    <location>
        <position position="142"/>
    </location>
</feature>
<comment type="caution">
    <text evidence="11">The sequence shown here is derived from an EMBL/GenBank/DDBJ whole genome shotgun (WGS) entry which is preliminary data.</text>
</comment>
<keyword evidence="7 11" id="KW-0378">Hydrolase</keyword>
<name>A0ABV5UL57_9MICC</name>
<evidence type="ECO:0000256" key="6">
    <source>
        <dbReference type="ARBA" id="ARBA00022670"/>
    </source>
</evidence>
<dbReference type="NCBIfam" id="NF009676">
    <property type="entry name" value="PRK13197.1"/>
    <property type="match status" value="1"/>
</dbReference>
<dbReference type="InterPro" id="IPR016125">
    <property type="entry name" value="Peptidase_C15-like"/>
</dbReference>
<protein>
    <recommendedName>
        <fullName evidence="9">Pyroglutamyl-peptidase I</fullName>
        <ecNumber evidence="9">3.4.19.3</ecNumber>
    </recommendedName>
</protein>
<comment type="subcellular location">
    <subcellularLocation>
        <location evidence="3">Cytoplasm</location>
    </subcellularLocation>
</comment>
<dbReference type="PIRSF" id="PIRSF015592">
    <property type="entry name" value="Prld-crbxl_pptds"/>
    <property type="match status" value="1"/>
</dbReference>
<evidence type="ECO:0000313" key="12">
    <source>
        <dbReference type="Proteomes" id="UP001589536"/>
    </source>
</evidence>
<dbReference type="Proteomes" id="UP001589536">
    <property type="component" value="Unassembled WGS sequence"/>
</dbReference>
<evidence type="ECO:0000256" key="1">
    <source>
        <dbReference type="ARBA" id="ARBA00001770"/>
    </source>
</evidence>
<dbReference type="Pfam" id="PF01470">
    <property type="entry name" value="Peptidase_C15"/>
    <property type="match status" value="1"/>
</dbReference>
<evidence type="ECO:0000256" key="10">
    <source>
        <dbReference type="PROSITE-ProRule" id="PRU10077"/>
    </source>
</evidence>
<dbReference type="NCBIfam" id="TIGR00504">
    <property type="entry name" value="pyro_pdase"/>
    <property type="match status" value="1"/>
</dbReference>
<evidence type="ECO:0000256" key="8">
    <source>
        <dbReference type="ARBA" id="ARBA00022807"/>
    </source>
</evidence>
<proteinExistence type="inferred from homology"/>
<dbReference type="SUPFAM" id="SSF53182">
    <property type="entry name" value="Pyrrolidone carboxyl peptidase (pyroglutamate aminopeptidase)"/>
    <property type="match status" value="1"/>
</dbReference>
<dbReference type="PROSITE" id="PS01334">
    <property type="entry name" value="PYRASE_CYS"/>
    <property type="match status" value="1"/>
</dbReference>
<evidence type="ECO:0000256" key="7">
    <source>
        <dbReference type="ARBA" id="ARBA00022801"/>
    </source>
</evidence>
<dbReference type="PRINTS" id="PR00706">
    <property type="entry name" value="PYROGLUPTASE"/>
</dbReference>
<comment type="function">
    <text evidence="2">Removes 5-oxoproline from various penultimate amino acid residues except L-proline.</text>
</comment>
<dbReference type="InterPro" id="IPR036440">
    <property type="entry name" value="Peptidase_C15-like_sf"/>
</dbReference>
<dbReference type="InterPro" id="IPR033694">
    <property type="entry name" value="PGPEP1_Cys_AS"/>
</dbReference>
<dbReference type="InterPro" id="IPR029762">
    <property type="entry name" value="PGP-I_bact-type"/>
</dbReference>
<evidence type="ECO:0000256" key="5">
    <source>
        <dbReference type="ARBA" id="ARBA00022490"/>
    </source>
</evidence>